<accession>A0A2Z4RDM7</accession>
<reference evidence="1 2" key="1">
    <citation type="submission" date="2018-05" db="EMBL/GenBank/DDBJ databases">
        <title>Whole genome sequence of Pseudomonas putida JBC17.</title>
        <authorList>
            <person name="Lee Y.H."/>
            <person name="David K."/>
        </authorList>
    </citation>
    <scope>NUCLEOTIDE SEQUENCE [LARGE SCALE GENOMIC DNA]</scope>
    <source>
        <strain evidence="1 2">JBC17</strain>
    </source>
</reference>
<dbReference type="RefSeq" id="WP_110962854.1">
    <property type="nucleotide sequence ID" value="NZ_CP029693.1"/>
</dbReference>
<evidence type="ECO:0000313" key="1">
    <source>
        <dbReference type="EMBL" id="AWY39037.1"/>
    </source>
</evidence>
<dbReference type="EMBL" id="CP029693">
    <property type="protein sequence ID" value="AWY39037.1"/>
    <property type="molecule type" value="Genomic_DNA"/>
</dbReference>
<organism evidence="1 2">
    <name type="scientific">Pseudomonas putida</name>
    <name type="common">Arthrobacter siderocapsulatus</name>
    <dbReference type="NCBI Taxonomy" id="303"/>
    <lineage>
        <taxon>Bacteria</taxon>
        <taxon>Pseudomonadati</taxon>
        <taxon>Pseudomonadota</taxon>
        <taxon>Gammaproteobacteria</taxon>
        <taxon>Pseudomonadales</taxon>
        <taxon>Pseudomonadaceae</taxon>
        <taxon>Pseudomonas</taxon>
    </lineage>
</organism>
<proteinExistence type="predicted"/>
<dbReference type="OrthoDB" id="8565078at2"/>
<sequence length="412" mass="46992">MSALQESVVKHLELLHKNRNLIAQMYSAGYVTRDNENARALTKLQQIRAVRINAAVENTYRLSPTLNRLLNEATHRTRNYDVSADFGEQMARLVKLMDDYSDACLQNRFDDSLLIQGDIDATLYEMAEAMNDFLLLVRTAAENNFGNVSTYKEKEKQTQHYLNQLERILKAMSMFDGEAILEELTPPEREILEALYHSHILDKLSEWRSRAVDIIQVLKTYLYKIRTVAPRARRIRALQLYLQKHPEYEVRSPDEYPEIPEWAYHHEPLKIQLVPDLGNQDIRDALVEVAKSIEKAVAVPAKTRKPGTLVDEATPKAALIKGSPLVVVSQRLLNEAAKSSIKISAAGYFFQAEETKILDQESCMMCFLTLVEKQINANAKIIRRVAIQPVAKSEDDILSGNVIIEDVLLCQR</sequence>
<gene>
    <name evidence="1" type="ORF">DKY63_03555</name>
</gene>
<evidence type="ECO:0000313" key="2">
    <source>
        <dbReference type="Proteomes" id="UP000250299"/>
    </source>
</evidence>
<dbReference type="Proteomes" id="UP000250299">
    <property type="component" value="Chromosome"/>
</dbReference>
<dbReference type="AlphaFoldDB" id="A0A2Z4RDM7"/>
<name>A0A2Z4RDM7_PSEPU</name>
<protein>
    <submittedName>
        <fullName evidence="1">Uncharacterized protein</fullName>
    </submittedName>
</protein>